<dbReference type="EMBL" id="SMBH01000021">
    <property type="protein sequence ID" value="TCU10442.1"/>
    <property type="molecule type" value="Genomic_DNA"/>
</dbReference>
<proteinExistence type="predicted"/>
<sequence>MKSINEWLDDKVDDIINTPGFEESSSGFEREAEILRAQAEAVGFTTKDLEDACGGDIAAYLMERQNALTQSEMRQKIEDDPFGK</sequence>
<protein>
    <recommendedName>
        <fullName evidence="3">DUF768 domain-containing protein</fullName>
    </recommendedName>
</protein>
<reference evidence="1 2" key="1">
    <citation type="submission" date="2019-03" db="EMBL/GenBank/DDBJ databases">
        <title>Genomic Encyclopedia of Type Strains, Phase IV (KMG-V): Genome sequencing to study the core and pangenomes of soil and plant-associated prokaryotes.</title>
        <authorList>
            <person name="Whitman W."/>
        </authorList>
    </citation>
    <scope>NUCLEOTIDE SEQUENCE [LARGE SCALE GENOMIC DNA]</scope>
    <source>
        <strain evidence="1 2">Hc14</strain>
    </source>
</reference>
<evidence type="ECO:0008006" key="3">
    <source>
        <dbReference type="Google" id="ProtNLM"/>
    </source>
</evidence>
<gene>
    <name evidence="1" type="ORF">EV132_12139</name>
</gene>
<evidence type="ECO:0000313" key="2">
    <source>
        <dbReference type="Proteomes" id="UP000294576"/>
    </source>
</evidence>
<evidence type="ECO:0000313" key="1">
    <source>
        <dbReference type="EMBL" id="TCU10442.1"/>
    </source>
</evidence>
<dbReference type="Proteomes" id="UP000294576">
    <property type="component" value="Unassembled WGS sequence"/>
</dbReference>
<comment type="caution">
    <text evidence="1">The sequence shown here is derived from an EMBL/GenBank/DDBJ whole genome shotgun (WGS) entry which is preliminary data.</text>
</comment>
<dbReference type="AlphaFoldDB" id="A0A4R3PTU7"/>
<accession>A0A4R3PTU7</accession>
<dbReference type="RefSeq" id="WP_132567996.1">
    <property type="nucleotide sequence ID" value="NZ_SMBH01000021.1"/>
</dbReference>
<organism evidence="1 2">
    <name type="scientific">Rhizobium sullae</name>
    <name type="common">Rhizobium hedysari</name>
    <dbReference type="NCBI Taxonomy" id="50338"/>
    <lineage>
        <taxon>Bacteria</taxon>
        <taxon>Pseudomonadati</taxon>
        <taxon>Pseudomonadota</taxon>
        <taxon>Alphaproteobacteria</taxon>
        <taxon>Hyphomicrobiales</taxon>
        <taxon>Rhizobiaceae</taxon>
        <taxon>Rhizobium/Agrobacterium group</taxon>
        <taxon>Rhizobium</taxon>
    </lineage>
</organism>
<name>A0A4R3PTU7_RHISU</name>